<feature type="signal peptide" evidence="13">
    <location>
        <begin position="1"/>
        <end position="20"/>
    </location>
</feature>
<feature type="binding site" description="axial binding residue" evidence="11">
    <location>
        <position position="419"/>
    </location>
    <ligand>
        <name>heme</name>
        <dbReference type="ChEBI" id="CHEBI:30413"/>
    </ligand>
    <ligandPart>
        <name>Fe</name>
        <dbReference type="ChEBI" id="CHEBI:18248"/>
    </ligandPart>
</feature>
<reference evidence="14 15" key="1">
    <citation type="journal article" date="2023" name="G3 (Bethesda)">
        <title>A chromosome-length genome assembly and annotation of blackberry (Rubus argutus, cv. 'Hillquist').</title>
        <authorList>
            <person name="Bruna T."/>
            <person name="Aryal R."/>
            <person name="Dudchenko O."/>
            <person name="Sargent D.J."/>
            <person name="Mead D."/>
            <person name="Buti M."/>
            <person name="Cavallini A."/>
            <person name="Hytonen T."/>
            <person name="Andres J."/>
            <person name="Pham M."/>
            <person name="Weisz D."/>
            <person name="Mascagni F."/>
            <person name="Usai G."/>
            <person name="Natali L."/>
            <person name="Bassil N."/>
            <person name="Fernandez G.E."/>
            <person name="Lomsadze A."/>
            <person name="Armour M."/>
            <person name="Olukolu B."/>
            <person name="Poorten T."/>
            <person name="Britton C."/>
            <person name="Davik J."/>
            <person name="Ashrafi H."/>
            <person name="Aiden E.L."/>
            <person name="Borodovsky M."/>
            <person name="Worthington M."/>
        </authorList>
    </citation>
    <scope>NUCLEOTIDE SEQUENCE [LARGE SCALE GENOMIC DNA]</scope>
    <source>
        <strain evidence="14">PI 553951</strain>
    </source>
</reference>
<evidence type="ECO:0000256" key="6">
    <source>
        <dbReference type="ARBA" id="ARBA00022989"/>
    </source>
</evidence>
<dbReference type="EMBL" id="JBEDUW010000002">
    <property type="protein sequence ID" value="KAK9947108.1"/>
    <property type="molecule type" value="Genomic_DNA"/>
</dbReference>
<evidence type="ECO:0008006" key="16">
    <source>
        <dbReference type="Google" id="ProtNLM"/>
    </source>
</evidence>
<sequence>MHFVLVLLLPLIFILKLVYSTLWVPWRKQNHFRKQGIDGPAYTPIFGNSAKIRRMFAEALSKRVPFDHDVVGRTLPFYPSWSKMYGKNFLYWFGSKPRLAIADPDMIKQVLINTSGSFQRVPLTPSSRILFGYGLPALEGEQWAFHRKIVNQAFKMERVEGWVPQIVDITMNMLEEWEDIRGGRDEFEMEVHKEMHELSADVMSRTVFGSSFEEGKRIFNLQKQQMHLFLKAVQSIYIPGFRFLPTKDNRERWRLNKEICESIRMLIANNSKKNRRIKSTAESINETIANLLTWALVLLARHQEWQSKAREEVLRVCGHNKQHPLEENLNDLKIVSMIINEALRLYPPGVLVNRQTSKKVKLGSLDIPADTQLVVPLIAVHHDTDIWGEDANEFNPSRFLESRRHLAAFLPFGLGTRYCPGQNLALVEAKLALAIIIRHYSFMVSPAYVHAPKLFINLEPQFGAQIRFTRIP</sequence>
<evidence type="ECO:0000256" key="2">
    <source>
        <dbReference type="ARBA" id="ARBA00010617"/>
    </source>
</evidence>
<keyword evidence="5 11" id="KW-0479">Metal-binding</keyword>
<keyword evidence="4" id="KW-0812">Transmembrane</keyword>
<dbReference type="Gene3D" id="1.10.630.10">
    <property type="entry name" value="Cytochrome P450"/>
    <property type="match status" value="2"/>
</dbReference>
<dbReference type="SUPFAM" id="SSF48264">
    <property type="entry name" value="Cytochrome P450"/>
    <property type="match status" value="1"/>
</dbReference>
<dbReference type="GO" id="GO:0016705">
    <property type="term" value="F:oxidoreductase activity, acting on paired donors, with incorporation or reduction of molecular oxygen"/>
    <property type="evidence" value="ECO:0007669"/>
    <property type="project" value="InterPro"/>
</dbReference>
<dbReference type="InterPro" id="IPR036396">
    <property type="entry name" value="Cyt_P450_sf"/>
</dbReference>
<evidence type="ECO:0000256" key="9">
    <source>
        <dbReference type="ARBA" id="ARBA00023033"/>
    </source>
</evidence>
<accession>A0AAW1YDI6</accession>
<dbReference type="Pfam" id="PF00067">
    <property type="entry name" value="p450"/>
    <property type="match status" value="2"/>
</dbReference>
<dbReference type="PANTHER" id="PTHR24282">
    <property type="entry name" value="CYTOCHROME P450 FAMILY MEMBER"/>
    <property type="match status" value="1"/>
</dbReference>
<evidence type="ECO:0000256" key="8">
    <source>
        <dbReference type="ARBA" id="ARBA00023004"/>
    </source>
</evidence>
<proteinExistence type="inferred from homology"/>
<comment type="similarity">
    <text evidence="2 12">Belongs to the cytochrome P450 family.</text>
</comment>
<dbReference type="Proteomes" id="UP001457282">
    <property type="component" value="Unassembled WGS sequence"/>
</dbReference>
<dbReference type="PROSITE" id="PS00086">
    <property type="entry name" value="CYTOCHROME_P450"/>
    <property type="match status" value="1"/>
</dbReference>
<comment type="subcellular location">
    <subcellularLocation>
        <location evidence="1">Membrane</location>
        <topology evidence="1">Single-pass membrane protein</topology>
    </subcellularLocation>
</comment>
<dbReference type="InterPro" id="IPR002401">
    <property type="entry name" value="Cyt_P450_E_grp-I"/>
</dbReference>
<dbReference type="InterPro" id="IPR017972">
    <property type="entry name" value="Cyt_P450_CS"/>
</dbReference>
<dbReference type="PANTHER" id="PTHR24282:SF211">
    <property type="entry name" value="CYTOCHROME P450-RELATED"/>
    <property type="match status" value="1"/>
</dbReference>
<evidence type="ECO:0000256" key="1">
    <source>
        <dbReference type="ARBA" id="ARBA00004167"/>
    </source>
</evidence>
<evidence type="ECO:0000256" key="5">
    <source>
        <dbReference type="ARBA" id="ARBA00022723"/>
    </source>
</evidence>
<dbReference type="AlphaFoldDB" id="A0AAW1YDI6"/>
<organism evidence="14 15">
    <name type="scientific">Rubus argutus</name>
    <name type="common">Southern blackberry</name>
    <dbReference type="NCBI Taxonomy" id="59490"/>
    <lineage>
        <taxon>Eukaryota</taxon>
        <taxon>Viridiplantae</taxon>
        <taxon>Streptophyta</taxon>
        <taxon>Embryophyta</taxon>
        <taxon>Tracheophyta</taxon>
        <taxon>Spermatophyta</taxon>
        <taxon>Magnoliopsida</taxon>
        <taxon>eudicotyledons</taxon>
        <taxon>Gunneridae</taxon>
        <taxon>Pentapetalae</taxon>
        <taxon>rosids</taxon>
        <taxon>fabids</taxon>
        <taxon>Rosales</taxon>
        <taxon>Rosaceae</taxon>
        <taxon>Rosoideae</taxon>
        <taxon>Rosoideae incertae sedis</taxon>
        <taxon>Rubus</taxon>
    </lineage>
</organism>
<evidence type="ECO:0000256" key="12">
    <source>
        <dbReference type="RuleBase" id="RU000461"/>
    </source>
</evidence>
<dbReference type="GO" id="GO:0005506">
    <property type="term" value="F:iron ion binding"/>
    <property type="evidence" value="ECO:0007669"/>
    <property type="project" value="InterPro"/>
</dbReference>
<keyword evidence="10" id="KW-0472">Membrane</keyword>
<dbReference type="GO" id="GO:0016020">
    <property type="term" value="C:membrane"/>
    <property type="evidence" value="ECO:0007669"/>
    <property type="project" value="UniProtKB-SubCell"/>
</dbReference>
<comment type="caution">
    <text evidence="14">The sequence shown here is derived from an EMBL/GenBank/DDBJ whole genome shotgun (WGS) entry which is preliminary data.</text>
</comment>
<protein>
    <recommendedName>
        <fullName evidence="16">Cytochrome P450 734A1</fullName>
    </recommendedName>
</protein>
<evidence type="ECO:0000313" key="14">
    <source>
        <dbReference type="EMBL" id="KAK9947108.1"/>
    </source>
</evidence>
<keyword evidence="8 11" id="KW-0408">Iron</keyword>
<gene>
    <name evidence="14" type="ORF">M0R45_012543</name>
</gene>
<keyword evidence="9 12" id="KW-0503">Monooxygenase</keyword>
<name>A0AAW1YDI6_RUBAR</name>
<dbReference type="InterPro" id="IPR001128">
    <property type="entry name" value="Cyt_P450"/>
</dbReference>
<evidence type="ECO:0000256" key="13">
    <source>
        <dbReference type="SAM" id="SignalP"/>
    </source>
</evidence>
<keyword evidence="7 12" id="KW-0560">Oxidoreductase</keyword>
<evidence type="ECO:0000256" key="4">
    <source>
        <dbReference type="ARBA" id="ARBA00022692"/>
    </source>
</evidence>
<keyword evidence="15" id="KW-1185">Reference proteome</keyword>
<evidence type="ECO:0000256" key="10">
    <source>
        <dbReference type="ARBA" id="ARBA00023136"/>
    </source>
</evidence>
<dbReference type="InterPro" id="IPR050665">
    <property type="entry name" value="Cytochrome_P450_Monooxygen"/>
</dbReference>
<dbReference type="PRINTS" id="PR00463">
    <property type="entry name" value="EP450I"/>
</dbReference>
<keyword evidence="3 11" id="KW-0349">Heme</keyword>
<evidence type="ECO:0000256" key="7">
    <source>
        <dbReference type="ARBA" id="ARBA00023002"/>
    </source>
</evidence>
<dbReference type="PRINTS" id="PR00385">
    <property type="entry name" value="P450"/>
</dbReference>
<dbReference type="GO" id="GO:0020037">
    <property type="term" value="F:heme binding"/>
    <property type="evidence" value="ECO:0007669"/>
    <property type="project" value="InterPro"/>
</dbReference>
<evidence type="ECO:0000256" key="11">
    <source>
        <dbReference type="PIRSR" id="PIRSR602401-1"/>
    </source>
</evidence>
<evidence type="ECO:0000256" key="3">
    <source>
        <dbReference type="ARBA" id="ARBA00022617"/>
    </source>
</evidence>
<keyword evidence="6" id="KW-1133">Transmembrane helix</keyword>
<evidence type="ECO:0000313" key="15">
    <source>
        <dbReference type="Proteomes" id="UP001457282"/>
    </source>
</evidence>
<keyword evidence="13" id="KW-0732">Signal</keyword>
<comment type="cofactor">
    <cofactor evidence="11">
        <name>heme</name>
        <dbReference type="ChEBI" id="CHEBI:30413"/>
    </cofactor>
</comment>
<feature type="chain" id="PRO_5043486535" description="Cytochrome P450 734A1" evidence="13">
    <location>
        <begin position="21"/>
        <end position="472"/>
    </location>
</feature>
<dbReference type="GO" id="GO:0004497">
    <property type="term" value="F:monooxygenase activity"/>
    <property type="evidence" value="ECO:0007669"/>
    <property type="project" value="UniProtKB-KW"/>
</dbReference>